<sequence>MSHPKFVWNIDGSSVIRHERAGCGGILRDERMNCVKLFAKSFDEACSSSFTEVYAFLHAMEITQSMIKEGKLPEQLRLEIRTDFESLAMFIRGENHFSNTVERDLAEKGCDILRSLTTNWNVTKVTRSSNFVADLLAGNAHVLGNISHLNLPEIIENEIGLDLYGYERTDEYMEQKKRELRTKLGE</sequence>
<name>A0ACC0AII4_CATRO</name>
<dbReference type="EMBL" id="CM044706">
    <property type="protein sequence ID" value="KAI5659984.1"/>
    <property type="molecule type" value="Genomic_DNA"/>
</dbReference>
<proteinExistence type="predicted"/>
<evidence type="ECO:0000313" key="2">
    <source>
        <dbReference type="Proteomes" id="UP001060085"/>
    </source>
</evidence>
<accession>A0ACC0AII4</accession>
<dbReference type="Proteomes" id="UP001060085">
    <property type="component" value="Linkage Group LG06"/>
</dbReference>
<evidence type="ECO:0000313" key="1">
    <source>
        <dbReference type="EMBL" id="KAI5659984.1"/>
    </source>
</evidence>
<protein>
    <submittedName>
        <fullName evidence="1">Uncharacterized protein</fullName>
    </submittedName>
</protein>
<reference evidence="2" key="1">
    <citation type="journal article" date="2023" name="Nat. Plants">
        <title>Single-cell RNA sequencing provides a high-resolution roadmap for understanding the multicellular compartmentation of specialized metabolism.</title>
        <authorList>
            <person name="Sun S."/>
            <person name="Shen X."/>
            <person name="Li Y."/>
            <person name="Li Y."/>
            <person name="Wang S."/>
            <person name="Li R."/>
            <person name="Zhang H."/>
            <person name="Shen G."/>
            <person name="Guo B."/>
            <person name="Wei J."/>
            <person name="Xu J."/>
            <person name="St-Pierre B."/>
            <person name="Chen S."/>
            <person name="Sun C."/>
        </authorList>
    </citation>
    <scope>NUCLEOTIDE SEQUENCE [LARGE SCALE GENOMIC DNA]</scope>
</reference>
<gene>
    <name evidence="1" type="ORF">M9H77_28777</name>
</gene>
<keyword evidence="2" id="KW-1185">Reference proteome</keyword>
<organism evidence="1 2">
    <name type="scientific">Catharanthus roseus</name>
    <name type="common">Madagascar periwinkle</name>
    <name type="synonym">Vinca rosea</name>
    <dbReference type="NCBI Taxonomy" id="4058"/>
    <lineage>
        <taxon>Eukaryota</taxon>
        <taxon>Viridiplantae</taxon>
        <taxon>Streptophyta</taxon>
        <taxon>Embryophyta</taxon>
        <taxon>Tracheophyta</taxon>
        <taxon>Spermatophyta</taxon>
        <taxon>Magnoliopsida</taxon>
        <taxon>eudicotyledons</taxon>
        <taxon>Gunneridae</taxon>
        <taxon>Pentapetalae</taxon>
        <taxon>asterids</taxon>
        <taxon>lamiids</taxon>
        <taxon>Gentianales</taxon>
        <taxon>Apocynaceae</taxon>
        <taxon>Rauvolfioideae</taxon>
        <taxon>Vinceae</taxon>
        <taxon>Catharanthinae</taxon>
        <taxon>Catharanthus</taxon>
    </lineage>
</organism>
<comment type="caution">
    <text evidence="1">The sequence shown here is derived from an EMBL/GenBank/DDBJ whole genome shotgun (WGS) entry which is preliminary data.</text>
</comment>